<evidence type="ECO:0000313" key="2">
    <source>
        <dbReference type="Proteomes" id="UP000006276"/>
    </source>
</evidence>
<organism evidence="1 2">
    <name type="scientific">Riemerella anatipestifer RA-CH-1</name>
    <dbReference type="NCBI Taxonomy" id="1228997"/>
    <lineage>
        <taxon>Bacteria</taxon>
        <taxon>Pseudomonadati</taxon>
        <taxon>Bacteroidota</taxon>
        <taxon>Flavobacteriia</taxon>
        <taxon>Flavobacteriales</taxon>
        <taxon>Weeksellaceae</taxon>
        <taxon>Riemerella</taxon>
    </lineage>
</organism>
<reference evidence="1 2" key="1">
    <citation type="submission" date="2012-09" db="EMBL/GenBank/DDBJ databases">
        <title>Riemerella anatipestifer vaccine strains.</title>
        <authorList>
            <person name="Chun C.A."/>
            <person name="Shu W.M."/>
            <person name="Kang Z.D."/>
            <person name="Jia W.X."/>
        </authorList>
    </citation>
    <scope>NUCLEOTIDE SEQUENCE [LARGE SCALE GENOMIC DNA]</scope>
    <source>
        <strain evidence="1 2">RA-CH-1</strain>
    </source>
</reference>
<dbReference type="PATRIC" id="fig|1228997.3.peg.936"/>
<sequence length="39" mass="4829">MYIFFLKTQLLKKIKNIHNKSILIQKKTQQHKKNKLNYI</sequence>
<accession>J9QT97</accession>
<dbReference type="EMBL" id="CP003787">
    <property type="protein sequence ID" value="AFR35541.1"/>
    <property type="molecule type" value="Genomic_DNA"/>
</dbReference>
<protein>
    <submittedName>
        <fullName evidence="1">Uncharacterized protein</fullName>
    </submittedName>
</protein>
<name>J9QT97_RIEAN</name>
<proteinExistence type="predicted"/>
<dbReference type="KEGG" id="rag:B739_0941"/>
<dbReference type="Proteomes" id="UP000006276">
    <property type="component" value="Chromosome"/>
</dbReference>
<dbReference type="AlphaFoldDB" id="J9QT97"/>
<keyword evidence="2" id="KW-1185">Reference proteome</keyword>
<gene>
    <name evidence="1" type="ORF">B739_0941</name>
</gene>
<evidence type="ECO:0000313" key="1">
    <source>
        <dbReference type="EMBL" id="AFR35541.1"/>
    </source>
</evidence>
<dbReference type="HOGENOM" id="CLU_3316193_0_0_10"/>